<dbReference type="STRING" id="64702.SAMN05443377_11613"/>
<evidence type="ECO:0000256" key="1">
    <source>
        <dbReference type="ARBA" id="ARBA00022801"/>
    </source>
</evidence>
<dbReference type="SUPFAM" id="SSF63817">
    <property type="entry name" value="Sortase"/>
    <property type="match status" value="1"/>
</dbReference>
<sequence length="208" mass="22111">MQARERSGRHRPSAFAIVVAALVALVVIAAAVVAWSVWGTDWRARRNNAQALEDFRIACAANAQHPGGDTIAVISIPSLGLQAAVVKGVGAGSLGRGVGWYPTTSLPGQPGNFAVAGYRITHGSPFRNLAELRAGDAITVRDCTHTYHYRVITPASELTVRSHDSWVLDAVPGHPERVPDEAIMTITTSLDLVPSAERSVLFARLATS</sequence>
<dbReference type="AlphaFoldDB" id="A0A1H9SUD9"/>
<reference evidence="4" key="1">
    <citation type="submission" date="2016-10" db="EMBL/GenBank/DDBJ databases">
        <authorList>
            <person name="Varghese N."/>
            <person name="Submissions S."/>
        </authorList>
    </citation>
    <scope>NUCLEOTIDE SEQUENCE [LARGE SCALE GENOMIC DNA]</scope>
    <source>
        <strain evidence="4">DSM 16859</strain>
    </source>
</reference>
<feature type="transmembrane region" description="Helical" evidence="2">
    <location>
        <begin position="12"/>
        <end position="38"/>
    </location>
</feature>
<name>A0A1H9SUD9_9ACTN</name>
<accession>A0A1H9SUD9</accession>
<dbReference type="InterPro" id="IPR042003">
    <property type="entry name" value="Sortase_E"/>
</dbReference>
<dbReference type="GO" id="GO:0016787">
    <property type="term" value="F:hydrolase activity"/>
    <property type="evidence" value="ECO:0007669"/>
    <property type="project" value="UniProtKB-KW"/>
</dbReference>
<keyword evidence="1" id="KW-0378">Hydrolase</keyword>
<dbReference type="Pfam" id="PF04203">
    <property type="entry name" value="Sortase"/>
    <property type="match status" value="1"/>
</dbReference>
<proteinExistence type="predicted"/>
<gene>
    <name evidence="3" type="ORF">SAMN05443377_11613</name>
</gene>
<evidence type="ECO:0000313" key="3">
    <source>
        <dbReference type="EMBL" id="SER88487.1"/>
    </source>
</evidence>
<dbReference type="RefSeq" id="WP_091969988.1">
    <property type="nucleotide sequence ID" value="NZ_FOGZ01000016.1"/>
</dbReference>
<dbReference type="OrthoDB" id="5242879at2"/>
<dbReference type="Proteomes" id="UP000198815">
    <property type="component" value="Unassembled WGS sequence"/>
</dbReference>
<dbReference type="CDD" id="cd05830">
    <property type="entry name" value="Sortase_E"/>
    <property type="match status" value="1"/>
</dbReference>
<dbReference type="InterPro" id="IPR023365">
    <property type="entry name" value="Sortase_dom-sf"/>
</dbReference>
<keyword evidence="4" id="KW-1185">Reference proteome</keyword>
<dbReference type="InterPro" id="IPR005754">
    <property type="entry name" value="Sortase"/>
</dbReference>
<dbReference type="EMBL" id="FOGZ01000016">
    <property type="protein sequence ID" value="SER88487.1"/>
    <property type="molecule type" value="Genomic_DNA"/>
</dbReference>
<protein>
    <submittedName>
        <fullName evidence="3">Sortase A</fullName>
    </submittedName>
</protein>
<organism evidence="3 4">
    <name type="scientific">Propionibacterium cyclohexanicum</name>
    <dbReference type="NCBI Taxonomy" id="64702"/>
    <lineage>
        <taxon>Bacteria</taxon>
        <taxon>Bacillati</taxon>
        <taxon>Actinomycetota</taxon>
        <taxon>Actinomycetes</taxon>
        <taxon>Propionibacteriales</taxon>
        <taxon>Propionibacteriaceae</taxon>
        <taxon>Propionibacterium</taxon>
    </lineage>
</organism>
<keyword evidence="2" id="KW-1133">Transmembrane helix</keyword>
<keyword evidence="2" id="KW-0812">Transmembrane</keyword>
<evidence type="ECO:0000256" key="2">
    <source>
        <dbReference type="SAM" id="Phobius"/>
    </source>
</evidence>
<dbReference type="Gene3D" id="2.40.260.10">
    <property type="entry name" value="Sortase"/>
    <property type="match status" value="1"/>
</dbReference>
<keyword evidence="2" id="KW-0472">Membrane</keyword>
<evidence type="ECO:0000313" key="4">
    <source>
        <dbReference type="Proteomes" id="UP000198815"/>
    </source>
</evidence>